<accession>A0ABU6C773</accession>
<dbReference type="RefSeq" id="WP_324767663.1">
    <property type="nucleotide sequence ID" value="NZ_BAAATS010000031.1"/>
</dbReference>
<name>A0ABU6C773_9ACTN</name>
<evidence type="ECO:0000313" key="2">
    <source>
        <dbReference type="Proteomes" id="UP001352223"/>
    </source>
</evidence>
<evidence type="ECO:0000313" key="1">
    <source>
        <dbReference type="EMBL" id="MEB3960558.1"/>
    </source>
</evidence>
<keyword evidence="2" id="KW-1185">Reference proteome</keyword>
<proteinExistence type="predicted"/>
<gene>
    <name evidence="1" type="ORF">OKJ48_09920</name>
</gene>
<evidence type="ECO:0008006" key="3">
    <source>
        <dbReference type="Google" id="ProtNLM"/>
    </source>
</evidence>
<reference evidence="1 2" key="1">
    <citation type="submission" date="2022-10" db="EMBL/GenBank/DDBJ databases">
        <authorList>
            <person name="Xie J."/>
            <person name="Shen N."/>
        </authorList>
    </citation>
    <scope>NUCLEOTIDE SEQUENCE [LARGE SCALE GENOMIC DNA]</scope>
    <source>
        <strain evidence="1 2">DSM 41681</strain>
    </source>
</reference>
<dbReference type="Proteomes" id="UP001352223">
    <property type="component" value="Unassembled WGS sequence"/>
</dbReference>
<comment type="caution">
    <text evidence="1">The sequence shown here is derived from an EMBL/GenBank/DDBJ whole genome shotgun (WGS) entry which is preliminary data.</text>
</comment>
<protein>
    <recommendedName>
        <fullName evidence="3">XRE family transcriptional regulator</fullName>
    </recommendedName>
</protein>
<dbReference type="EMBL" id="JAOZYB010000055">
    <property type="protein sequence ID" value="MEB3960558.1"/>
    <property type="molecule type" value="Genomic_DNA"/>
</dbReference>
<organism evidence="1 2">
    <name type="scientific">Streptomyces kunmingensis</name>
    <dbReference type="NCBI Taxonomy" id="68225"/>
    <lineage>
        <taxon>Bacteria</taxon>
        <taxon>Bacillati</taxon>
        <taxon>Actinomycetota</taxon>
        <taxon>Actinomycetes</taxon>
        <taxon>Kitasatosporales</taxon>
        <taxon>Streptomycetaceae</taxon>
        <taxon>Streptomyces</taxon>
    </lineage>
</organism>
<sequence length="223" mass="25207">MAAFLYDRLVTDHEYVQRVRQQRPSALLPVIAAASARWHSDTWWNSPSRKYTPWALADVARVSLAYGNEYRGDGSCTERDLISMLAAYAALTDAMIRDNAGTESIASWVLRVVGEQFSYQDHRISVCNALGTPDEAIPYAARLDPTRLSSTERAARYWTECTRMWRHQDDNRRAYAALRAMDRIAPEEVRRPAMRAITADMLYAPQHLPGLRAFAVRTGAVVA</sequence>